<comment type="caution">
    <text evidence="2">The sequence shown here is derived from an EMBL/GenBank/DDBJ whole genome shotgun (WGS) entry which is preliminary data.</text>
</comment>
<evidence type="ECO:0000313" key="3">
    <source>
        <dbReference type="Proteomes" id="UP000623467"/>
    </source>
</evidence>
<organism evidence="2 3">
    <name type="scientific">Mycena sanguinolenta</name>
    <dbReference type="NCBI Taxonomy" id="230812"/>
    <lineage>
        <taxon>Eukaryota</taxon>
        <taxon>Fungi</taxon>
        <taxon>Dikarya</taxon>
        <taxon>Basidiomycota</taxon>
        <taxon>Agaricomycotina</taxon>
        <taxon>Agaricomycetes</taxon>
        <taxon>Agaricomycetidae</taxon>
        <taxon>Agaricales</taxon>
        <taxon>Marasmiineae</taxon>
        <taxon>Mycenaceae</taxon>
        <taxon>Mycena</taxon>
    </lineage>
</organism>
<dbReference type="AlphaFoldDB" id="A0A8H6XNT8"/>
<dbReference type="InterPro" id="IPR013154">
    <property type="entry name" value="ADH-like_N"/>
</dbReference>
<proteinExistence type="predicted"/>
<gene>
    <name evidence="2" type="ORF">MSAN_01960200</name>
</gene>
<dbReference type="PANTHER" id="PTHR45348:SF2">
    <property type="entry name" value="ZINC-TYPE ALCOHOL DEHYDROGENASE-LIKE PROTEIN C2E1P3.01"/>
    <property type="match status" value="1"/>
</dbReference>
<dbReference type="Pfam" id="PF08240">
    <property type="entry name" value="ADH_N"/>
    <property type="match status" value="1"/>
</dbReference>
<sequence>MSTATQQALIIPSPQAPFVVGPRPITVPGKGEVRLKLLSAGLNPMNIVQHQTNFFIPEYPAIIGVDLAGVIDEVGEGVVGFAKGDEVFAQAMNGGFQQYTTVPSATLIRKPKNISFDDAASFQELPKMVEKGVIVPNRIEVLPNGLAGIPDALERMKAGVRGVKLVAHPQESAA</sequence>
<evidence type="ECO:0000313" key="2">
    <source>
        <dbReference type="EMBL" id="KAF7343792.1"/>
    </source>
</evidence>
<dbReference type="GO" id="GO:0016651">
    <property type="term" value="F:oxidoreductase activity, acting on NAD(P)H"/>
    <property type="evidence" value="ECO:0007669"/>
    <property type="project" value="InterPro"/>
</dbReference>
<dbReference type="InterPro" id="IPR011032">
    <property type="entry name" value="GroES-like_sf"/>
</dbReference>
<dbReference type="Gene3D" id="3.90.180.10">
    <property type="entry name" value="Medium-chain alcohol dehydrogenases, catalytic domain"/>
    <property type="match status" value="2"/>
</dbReference>
<name>A0A8H6XNT8_9AGAR</name>
<dbReference type="PANTHER" id="PTHR45348">
    <property type="entry name" value="HYPOTHETICAL OXIDOREDUCTASE (EUROFUNG)"/>
    <property type="match status" value="1"/>
</dbReference>
<protein>
    <submittedName>
        <fullName evidence="2">GroES-like protein</fullName>
    </submittedName>
</protein>
<dbReference type="Proteomes" id="UP000623467">
    <property type="component" value="Unassembled WGS sequence"/>
</dbReference>
<accession>A0A8H6XNT8</accession>
<feature type="domain" description="Alcohol dehydrogenase-like N-terminal" evidence="1">
    <location>
        <begin position="29"/>
        <end position="112"/>
    </location>
</feature>
<keyword evidence="3" id="KW-1185">Reference proteome</keyword>
<dbReference type="Gene3D" id="3.40.50.720">
    <property type="entry name" value="NAD(P)-binding Rossmann-like Domain"/>
    <property type="match status" value="1"/>
</dbReference>
<reference evidence="2" key="1">
    <citation type="submission" date="2020-05" db="EMBL/GenBank/DDBJ databases">
        <title>Mycena genomes resolve the evolution of fungal bioluminescence.</title>
        <authorList>
            <person name="Tsai I.J."/>
        </authorList>
    </citation>
    <scope>NUCLEOTIDE SEQUENCE</scope>
    <source>
        <strain evidence="2">160909Yilan</strain>
    </source>
</reference>
<dbReference type="SUPFAM" id="SSF50129">
    <property type="entry name" value="GroES-like"/>
    <property type="match status" value="1"/>
</dbReference>
<dbReference type="EMBL" id="JACAZH010000022">
    <property type="protein sequence ID" value="KAF7343792.1"/>
    <property type="molecule type" value="Genomic_DNA"/>
</dbReference>
<dbReference type="OrthoDB" id="3233595at2759"/>
<dbReference type="InterPro" id="IPR047122">
    <property type="entry name" value="Trans-enoyl_RdTase-like"/>
</dbReference>
<evidence type="ECO:0000259" key="1">
    <source>
        <dbReference type="Pfam" id="PF08240"/>
    </source>
</evidence>